<evidence type="ECO:0000256" key="3">
    <source>
        <dbReference type="ARBA" id="ARBA00023163"/>
    </source>
</evidence>
<dbReference type="CDD" id="cd01392">
    <property type="entry name" value="HTH_LacI"/>
    <property type="match status" value="1"/>
</dbReference>
<dbReference type="SUPFAM" id="SSF47413">
    <property type="entry name" value="lambda repressor-like DNA-binding domains"/>
    <property type="match status" value="1"/>
</dbReference>
<keyword evidence="6" id="KW-1185">Reference proteome</keyword>
<name>A0A2S9QJE9_9HYPH</name>
<dbReference type="EMBL" id="PUEJ01000001">
    <property type="protein sequence ID" value="PRH89471.1"/>
    <property type="molecule type" value="Genomic_DNA"/>
</dbReference>
<comment type="caution">
    <text evidence="5">The sequence shown here is derived from an EMBL/GenBank/DDBJ whole genome shotgun (WGS) entry which is preliminary data.</text>
</comment>
<sequence length="350" mass="38505">MKKAKKRLGKKRITLVEIASAAEVSAITVSRALRNPQSVSQELRQRIQQIVDDMGYVPDAAASALASARTNVIGVLIPSVTNNVFADVMRGIYAEAEASAFRVQLGNTRYSLIEEERLLRVFLSQRPAGLIVAGVDQSESARAQLLQAECPIVQIMEVGHDPVDMMVGFSHHRAAFAATRHLVERGYRRIAFLGARMDPRTQRRLQGFVQALEEAEMLDEKLIVTTPRASTVSLGCELMSELLARAPDADAVFCNNDDLAVGVLFEAQRRRIAVPHQFGICGFNDLEIMAVANPALTSVRTHREEMGRKAMRMLIDRIGGKHIEPRLIDLGYELVARESTARNAGAPAPV</sequence>
<reference evidence="5 6" key="1">
    <citation type="submission" date="2018-02" db="EMBL/GenBank/DDBJ databases">
        <title>Whole genome sequencing of endophytic bacterium.</title>
        <authorList>
            <person name="Eedara R."/>
            <person name="Podile A.R."/>
        </authorList>
    </citation>
    <scope>NUCLEOTIDE SEQUENCE [LARGE SCALE GENOMIC DNA]</scope>
    <source>
        <strain evidence="5 6">RP1T</strain>
    </source>
</reference>
<dbReference type="InterPro" id="IPR046335">
    <property type="entry name" value="LacI/GalR-like_sensor"/>
</dbReference>
<dbReference type="SMART" id="SM00354">
    <property type="entry name" value="HTH_LACI"/>
    <property type="match status" value="1"/>
</dbReference>
<keyword evidence="3" id="KW-0804">Transcription</keyword>
<dbReference type="InterPro" id="IPR028082">
    <property type="entry name" value="Peripla_BP_I"/>
</dbReference>
<dbReference type="PROSITE" id="PS50932">
    <property type="entry name" value="HTH_LACI_2"/>
    <property type="match status" value="1"/>
</dbReference>
<dbReference type="Gene3D" id="1.10.260.40">
    <property type="entry name" value="lambda repressor-like DNA-binding domains"/>
    <property type="match status" value="1"/>
</dbReference>
<dbReference type="PANTHER" id="PTHR30146">
    <property type="entry name" value="LACI-RELATED TRANSCRIPTIONAL REPRESSOR"/>
    <property type="match status" value="1"/>
</dbReference>
<proteinExistence type="predicted"/>
<evidence type="ECO:0000313" key="6">
    <source>
        <dbReference type="Proteomes" id="UP000237682"/>
    </source>
</evidence>
<dbReference type="RefSeq" id="WP_105860434.1">
    <property type="nucleotide sequence ID" value="NZ_PUEJ01000001.1"/>
</dbReference>
<gene>
    <name evidence="5" type="ORF">C5L14_02545</name>
</gene>
<dbReference type="GO" id="GO:0003700">
    <property type="term" value="F:DNA-binding transcription factor activity"/>
    <property type="evidence" value="ECO:0007669"/>
    <property type="project" value="TreeGrafter"/>
</dbReference>
<accession>A0A2S9QJE9</accession>
<dbReference type="PROSITE" id="PS00356">
    <property type="entry name" value="HTH_LACI_1"/>
    <property type="match status" value="1"/>
</dbReference>
<dbReference type="AlphaFoldDB" id="A0A2S9QJE9"/>
<evidence type="ECO:0000259" key="4">
    <source>
        <dbReference type="PROSITE" id="PS50932"/>
    </source>
</evidence>
<dbReference type="Gene3D" id="3.40.50.2300">
    <property type="match status" value="2"/>
</dbReference>
<keyword evidence="1" id="KW-0805">Transcription regulation</keyword>
<dbReference type="OrthoDB" id="7170131at2"/>
<dbReference type="PANTHER" id="PTHR30146:SF2">
    <property type="entry name" value="HTH-TYPE TRANSCRIPTIONAL REGULATOR GNTR"/>
    <property type="match status" value="1"/>
</dbReference>
<keyword evidence="2" id="KW-0238">DNA-binding</keyword>
<dbReference type="Pfam" id="PF00356">
    <property type="entry name" value="LacI"/>
    <property type="match status" value="1"/>
</dbReference>
<organism evidence="5 6">
    <name type="scientific">Labrys okinawensis</name>
    <dbReference type="NCBI Taxonomy" id="346911"/>
    <lineage>
        <taxon>Bacteria</taxon>
        <taxon>Pseudomonadati</taxon>
        <taxon>Pseudomonadota</taxon>
        <taxon>Alphaproteobacteria</taxon>
        <taxon>Hyphomicrobiales</taxon>
        <taxon>Xanthobacteraceae</taxon>
        <taxon>Labrys</taxon>
    </lineage>
</organism>
<dbReference type="InterPro" id="IPR010982">
    <property type="entry name" value="Lambda_DNA-bd_dom_sf"/>
</dbReference>
<dbReference type="Pfam" id="PF13377">
    <property type="entry name" value="Peripla_BP_3"/>
    <property type="match status" value="1"/>
</dbReference>
<evidence type="ECO:0000256" key="2">
    <source>
        <dbReference type="ARBA" id="ARBA00023125"/>
    </source>
</evidence>
<protein>
    <submittedName>
        <fullName evidence="5">Transcriptional regulator</fullName>
    </submittedName>
</protein>
<dbReference type="CDD" id="cd01575">
    <property type="entry name" value="PBP1_GntR"/>
    <property type="match status" value="1"/>
</dbReference>
<evidence type="ECO:0000313" key="5">
    <source>
        <dbReference type="EMBL" id="PRH89471.1"/>
    </source>
</evidence>
<dbReference type="InterPro" id="IPR000843">
    <property type="entry name" value="HTH_LacI"/>
</dbReference>
<evidence type="ECO:0000256" key="1">
    <source>
        <dbReference type="ARBA" id="ARBA00023015"/>
    </source>
</evidence>
<feature type="domain" description="HTH lacI-type" evidence="4">
    <location>
        <begin position="13"/>
        <end position="67"/>
    </location>
</feature>
<dbReference type="Proteomes" id="UP000237682">
    <property type="component" value="Unassembled WGS sequence"/>
</dbReference>
<dbReference type="SUPFAM" id="SSF53822">
    <property type="entry name" value="Periplasmic binding protein-like I"/>
    <property type="match status" value="1"/>
</dbReference>
<dbReference type="GO" id="GO:0000976">
    <property type="term" value="F:transcription cis-regulatory region binding"/>
    <property type="evidence" value="ECO:0007669"/>
    <property type="project" value="TreeGrafter"/>
</dbReference>